<accession>A0ABM8QK15</accession>
<dbReference type="Proteomes" id="UP000675880">
    <property type="component" value="Unassembled WGS sequence"/>
</dbReference>
<keyword evidence="2" id="KW-1185">Reference proteome</keyword>
<reference evidence="1 2" key="1">
    <citation type="submission" date="2021-02" db="EMBL/GenBank/DDBJ databases">
        <authorList>
            <person name="Han P."/>
        </authorList>
    </citation>
    <scope>NUCLEOTIDE SEQUENCE [LARGE SCALE GENOMIC DNA]</scope>
    <source>
        <strain evidence="1">Candidatus Nitrospira sp. ZN2</strain>
    </source>
</reference>
<proteinExistence type="predicted"/>
<evidence type="ECO:0000313" key="1">
    <source>
        <dbReference type="EMBL" id="CAE6701373.1"/>
    </source>
</evidence>
<protein>
    <recommendedName>
        <fullName evidence="3">Phasin domain-containing protein</fullName>
    </recommendedName>
</protein>
<dbReference type="RefSeq" id="WP_213040600.1">
    <property type="nucleotide sequence ID" value="NZ_CAJNBJ010000001.1"/>
</dbReference>
<sequence length="106" mass="11716">MSETRLSAATMIDQQVKELDAIAKRTVQDFNTTLGTERMGQWKIRTVALLQQHAGQNAADELARKTPGMSFTNDLIEEFTDEVDSYRSYLVALATRIRAAAPPTAG</sequence>
<gene>
    <name evidence="1" type="ORF">NSPZN2_10753</name>
</gene>
<evidence type="ECO:0000313" key="2">
    <source>
        <dbReference type="Proteomes" id="UP000675880"/>
    </source>
</evidence>
<dbReference type="EMBL" id="CAJNBJ010000001">
    <property type="protein sequence ID" value="CAE6701373.1"/>
    <property type="molecule type" value="Genomic_DNA"/>
</dbReference>
<comment type="caution">
    <text evidence="1">The sequence shown here is derived from an EMBL/GenBank/DDBJ whole genome shotgun (WGS) entry which is preliminary data.</text>
</comment>
<name>A0ABM8QK15_9BACT</name>
<evidence type="ECO:0008006" key="3">
    <source>
        <dbReference type="Google" id="ProtNLM"/>
    </source>
</evidence>
<organism evidence="1 2">
    <name type="scientific">Nitrospira defluvii</name>
    <dbReference type="NCBI Taxonomy" id="330214"/>
    <lineage>
        <taxon>Bacteria</taxon>
        <taxon>Pseudomonadati</taxon>
        <taxon>Nitrospirota</taxon>
        <taxon>Nitrospiria</taxon>
        <taxon>Nitrospirales</taxon>
        <taxon>Nitrospiraceae</taxon>
        <taxon>Nitrospira</taxon>
    </lineage>
</organism>